<dbReference type="GO" id="GO:0005886">
    <property type="term" value="C:plasma membrane"/>
    <property type="evidence" value="ECO:0007669"/>
    <property type="project" value="UniProtKB-SubCell"/>
</dbReference>
<organism evidence="7 8">
    <name type="scientific">Paenibacillus psychroresistens</name>
    <dbReference type="NCBI Taxonomy" id="1778678"/>
    <lineage>
        <taxon>Bacteria</taxon>
        <taxon>Bacillati</taxon>
        <taxon>Bacillota</taxon>
        <taxon>Bacilli</taxon>
        <taxon>Bacillales</taxon>
        <taxon>Paenibacillaceae</taxon>
        <taxon>Paenibacillus</taxon>
    </lineage>
</organism>
<dbReference type="Pfam" id="PF02588">
    <property type="entry name" value="YitT_membrane"/>
    <property type="match status" value="1"/>
</dbReference>
<evidence type="ECO:0000256" key="1">
    <source>
        <dbReference type="ARBA" id="ARBA00004651"/>
    </source>
</evidence>
<evidence type="ECO:0000256" key="5">
    <source>
        <dbReference type="ARBA" id="ARBA00023136"/>
    </source>
</evidence>
<keyword evidence="4 6" id="KW-1133">Transmembrane helix</keyword>
<dbReference type="RefSeq" id="WP_155698766.1">
    <property type="nucleotide sequence ID" value="NZ_CP034235.1"/>
</dbReference>
<sequence>MLVIPKIFAIILGSIFIAVGINFFLVPFQVLDGGMIGISLILNYIWETRIGLMIMILSLPIFIYAFCFHREYFFESISGMLVSAFMIDLFAPFQYYFIYYIELTAYTSAVLGGALVGIGLGLMLRFKTSTGGTDLIAQLLTNWIPINVGVLIFIMDFMIIGLGGLLISLETFYYSALTIAAGGVTTSLLNMKGKN</sequence>
<dbReference type="OrthoDB" id="2602718at2"/>
<dbReference type="PANTHER" id="PTHR33545:SF5">
    <property type="entry name" value="UPF0750 MEMBRANE PROTEIN YITT"/>
    <property type="match status" value="1"/>
</dbReference>
<dbReference type="Proteomes" id="UP000426246">
    <property type="component" value="Chromosome"/>
</dbReference>
<proteinExistence type="predicted"/>
<feature type="transmembrane region" description="Helical" evidence="6">
    <location>
        <begin position="50"/>
        <end position="68"/>
    </location>
</feature>
<evidence type="ECO:0000313" key="7">
    <source>
        <dbReference type="EMBL" id="QGQ93770.1"/>
    </source>
</evidence>
<gene>
    <name evidence="7" type="ORF">EHS13_02035</name>
</gene>
<feature type="transmembrane region" description="Helical" evidence="6">
    <location>
        <begin position="7"/>
        <end position="30"/>
    </location>
</feature>
<evidence type="ECO:0000256" key="2">
    <source>
        <dbReference type="ARBA" id="ARBA00022475"/>
    </source>
</evidence>
<dbReference type="AlphaFoldDB" id="A0A6B8RC28"/>
<feature type="transmembrane region" description="Helical" evidence="6">
    <location>
        <begin position="144"/>
        <end position="166"/>
    </location>
</feature>
<keyword evidence="3 6" id="KW-0812">Transmembrane</keyword>
<comment type="subcellular location">
    <subcellularLocation>
        <location evidence="1">Cell membrane</location>
        <topology evidence="1">Multi-pass membrane protein</topology>
    </subcellularLocation>
</comment>
<feature type="transmembrane region" description="Helical" evidence="6">
    <location>
        <begin position="172"/>
        <end position="191"/>
    </location>
</feature>
<keyword evidence="8" id="KW-1185">Reference proteome</keyword>
<evidence type="ECO:0008006" key="9">
    <source>
        <dbReference type="Google" id="ProtNLM"/>
    </source>
</evidence>
<keyword evidence="5 6" id="KW-0472">Membrane</keyword>
<protein>
    <recommendedName>
        <fullName evidence="9">YitT family protein</fullName>
    </recommendedName>
</protein>
<feature type="transmembrane region" description="Helical" evidence="6">
    <location>
        <begin position="105"/>
        <end position="124"/>
    </location>
</feature>
<name>A0A6B8RC28_9BACL</name>
<reference evidence="8" key="1">
    <citation type="submission" date="2018-11" db="EMBL/GenBank/DDBJ databases">
        <title>Complete genome sequence of Paenibacillus sp. ML311-T8.</title>
        <authorList>
            <person name="Nam Y.-D."/>
            <person name="Kang J."/>
            <person name="Chung W.-H."/>
            <person name="Park Y.S."/>
        </authorList>
    </citation>
    <scope>NUCLEOTIDE SEQUENCE [LARGE SCALE GENOMIC DNA]</scope>
    <source>
        <strain evidence="8">ML311-T8</strain>
    </source>
</reference>
<keyword evidence="2" id="KW-1003">Cell membrane</keyword>
<dbReference type="PANTHER" id="PTHR33545">
    <property type="entry name" value="UPF0750 MEMBRANE PROTEIN YITT-RELATED"/>
    <property type="match status" value="1"/>
</dbReference>
<accession>A0A6B8RC28</accession>
<evidence type="ECO:0000313" key="8">
    <source>
        <dbReference type="Proteomes" id="UP000426246"/>
    </source>
</evidence>
<feature type="transmembrane region" description="Helical" evidence="6">
    <location>
        <begin position="80"/>
        <end position="99"/>
    </location>
</feature>
<evidence type="ECO:0000256" key="6">
    <source>
        <dbReference type="SAM" id="Phobius"/>
    </source>
</evidence>
<dbReference type="InterPro" id="IPR003740">
    <property type="entry name" value="YitT"/>
</dbReference>
<dbReference type="KEGG" id="ppsc:EHS13_02035"/>
<evidence type="ECO:0000256" key="4">
    <source>
        <dbReference type="ARBA" id="ARBA00022989"/>
    </source>
</evidence>
<evidence type="ECO:0000256" key="3">
    <source>
        <dbReference type="ARBA" id="ARBA00022692"/>
    </source>
</evidence>
<dbReference type="InterPro" id="IPR051461">
    <property type="entry name" value="UPF0750_membrane"/>
</dbReference>
<dbReference type="EMBL" id="CP034235">
    <property type="protein sequence ID" value="QGQ93770.1"/>
    <property type="molecule type" value="Genomic_DNA"/>
</dbReference>